<sequence>MTSAGTAQETAAAQAAAGPAAAVLYVCAERGKLNPTLAEERAEEEGRALAQQHGLTITDTVRDEYGEPEPCLRVGWQRVRQLAQSGAAAVVITRWPTCIAPESSRELRYREIRWLQEHGVRVRYSWAPLAQSGGEAR</sequence>
<dbReference type="AlphaFoldDB" id="A0A0F7VLH0"/>
<dbReference type="RefSeq" id="WP_029383691.1">
    <property type="nucleotide sequence ID" value="NZ_AZSD01000173.1"/>
</dbReference>
<dbReference type="EMBL" id="LN831790">
    <property type="protein sequence ID" value="CQR59575.1"/>
    <property type="molecule type" value="Genomic_DNA"/>
</dbReference>
<evidence type="ECO:0008006" key="3">
    <source>
        <dbReference type="Google" id="ProtNLM"/>
    </source>
</evidence>
<evidence type="ECO:0000313" key="2">
    <source>
        <dbReference type="Proteomes" id="UP000035016"/>
    </source>
</evidence>
<name>A0A0F7VLH0_STRLW</name>
<proteinExistence type="predicted"/>
<dbReference type="Proteomes" id="UP000035016">
    <property type="component" value="Chromosome Chromosome"/>
</dbReference>
<protein>
    <recommendedName>
        <fullName evidence="3">Resolvase/invertase-type recombinase catalytic domain-containing protein</fullName>
    </recommendedName>
</protein>
<reference evidence="1 2" key="1">
    <citation type="submission" date="2015-02" db="EMBL/GenBank/DDBJ databases">
        <authorList>
            <person name="Gomez-Escribano P.J."/>
        </authorList>
    </citation>
    <scope>NUCLEOTIDE SEQUENCE [LARGE SCALE GENOMIC DNA]</scope>
    <source>
        <strain evidence="2">C34 (DSM 42122 / NRRL B-24963)</strain>
    </source>
</reference>
<evidence type="ECO:0000313" key="1">
    <source>
        <dbReference type="EMBL" id="CQR59575.1"/>
    </source>
</evidence>
<dbReference type="KEGG" id="sle:sle_01130"/>
<organism evidence="1 2">
    <name type="scientific">Streptomyces leeuwenhoekii</name>
    <dbReference type="NCBI Taxonomy" id="1437453"/>
    <lineage>
        <taxon>Bacteria</taxon>
        <taxon>Bacillati</taxon>
        <taxon>Actinomycetota</taxon>
        <taxon>Actinomycetes</taxon>
        <taxon>Kitasatosporales</taxon>
        <taxon>Streptomycetaceae</taxon>
        <taxon>Streptomyces</taxon>
    </lineage>
</organism>
<accession>A0A0F7VLH0</accession>
<gene>
    <name evidence="1" type="primary">sle_01130</name>
</gene>